<comment type="caution">
    <text evidence="1">The sequence shown here is derived from an EMBL/GenBank/DDBJ whole genome shotgun (WGS) entry which is preliminary data.</text>
</comment>
<evidence type="ECO:0000313" key="1">
    <source>
        <dbReference type="EMBL" id="KAK3282136.1"/>
    </source>
</evidence>
<dbReference type="Proteomes" id="UP001190700">
    <property type="component" value="Unassembled WGS sequence"/>
</dbReference>
<reference evidence="1 2" key="1">
    <citation type="journal article" date="2015" name="Genome Biol. Evol.">
        <title>Comparative Genomics of a Bacterivorous Green Alga Reveals Evolutionary Causalities and Consequences of Phago-Mixotrophic Mode of Nutrition.</title>
        <authorList>
            <person name="Burns J.A."/>
            <person name="Paasch A."/>
            <person name="Narechania A."/>
            <person name="Kim E."/>
        </authorList>
    </citation>
    <scope>NUCLEOTIDE SEQUENCE [LARGE SCALE GENOMIC DNA]</scope>
    <source>
        <strain evidence="1 2">PLY_AMNH</strain>
    </source>
</reference>
<gene>
    <name evidence="1" type="ORF">CYMTET_10110</name>
</gene>
<organism evidence="1 2">
    <name type="scientific">Cymbomonas tetramitiformis</name>
    <dbReference type="NCBI Taxonomy" id="36881"/>
    <lineage>
        <taxon>Eukaryota</taxon>
        <taxon>Viridiplantae</taxon>
        <taxon>Chlorophyta</taxon>
        <taxon>Pyramimonadophyceae</taxon>
        <taxon>Pyramimonadales</taxon>
        <taxon>Pyramimonadaceae</taxon>
        <taxon>Cymbomonas</taxon>
    </lineage>
</organism>
<dbReference type="EMBL" id="LGRX02003525">
    <property type="protein sequence ID" value="KAK3282136.1"/>
    <property type="molecule type" value="Genomic_DNA"/>
</dbReference>
<sequence length="72" mass="7909">MGSLQAQVLTDAGQQETERTWLPAEAVARVHAEDLAVSPEILCGPEGEGRRHVRTKQRLVVPLQAVRGRPEL</sequence>
<protein>
    <submittedName>
        <fullName evidence="1">Uncharacterized protein</fullName>
    </submittedName>
</protein>
<evidence type="ECO:0000313" key="2">
    <source>
        <dbReference type="Proteomes" id="UP001190700"/>
    </source>
</evidence>
<dbReference type="AlphaFoldDB" id="A0AAE0LE57"/>
<accession>A0AAE0LE57</accession>
<proteinExistence type="predicted"/>
<name>A0AAE0LE57_9CHLO</name>
<keyword evidence="2" id="KW-1185">Reference proteome</keyword>